<evidence type="ECO:0000313" key="2">
    <source>
        <dbReference type="EMBL" id="SBW00119.1"/>
    </source>
</evidence>
<dbReference type="EMBL" id="FLUP01000001">
    <property type="protein sequence ID" value="SBW00119.1"/>
    <property type="molecule type" value="Genomic_DNA"/>
</dbReference>
<dbReference type="InterPro" id="IPR015867">
    <property type="entry name" value="N-reg_PII/ATP_PRibTrfase_C"/>
</dbReference>
<protein>
    <submittedName>
        <fullName evidence="2">Divalent-cation tolerance protein CutA</fullName>
    </submittedName>
</protein>
<dbReference type="GO" id="GO:0005507">
    <property type="term" value="F:copper ion binding"/>
    <property type="evidence" value="ECO:0007669"/>
    <property type="project" value="TreeGrafter"/>
</dbReference>
<dbReference type="RefSeq" id="WP_227118972.1">
    <property type="nucleotide sequence ID" value="NZ_LT598928.1"/>
</dbReference>
<dbReference type="GO" id="GO:0010038">
    <property type="term" value="P:response to metal ion"/>
    <property type="evidence" value="ECO:0007669"/>
    <property type="project" value="InterPro"/>
</dbReference>
<comment type="similarity">
    <text evidence="1">Belongs to the CutA family.</text>
</comment>
<dbReference type="PANTHER" id="PTHR23419">
    <property type="entry name" value="DIVALENT CATION TOLERANCE CUTA-RELATED"/>
    <property type="match status" value="1"/>
</dbReference>
<dbReference type="SUPFAM" id="SSF54913">
    <property type="entry name" value="GlnB-like"/>
    <property type="match status" value="1"/>
</dbReference>
<organism evidence="2">
    <name type="scientific">uncultured Desulfovibrio sp</name>
    <dbReference type="NCBI Taxonomy" id="167968"/>
    <lineage>
        <taxon>Bacteria</taxon>
        <taxon>Pseudomonadati</taxon>
        <taxon>Thermodesulfobacteriota</taxon>
        <taxon>Desulfovibrionia</taxon>
        <taxon>Desulfovibrionales</taxon>
        <taxon>Desulfovibrionaceae</taxon>
        <taxon>Desulfovibrio</taxon>
        <taxon>environmental samples</taxon>
    </lineage>
</organism>
<dbReference type="Pfam" id="PF03091">
    <property type="entry name" value="CutA1"/>
    <property type="match status" value="1"/>
</dbReference>
<dbReference type="PANTHER" id="PTHR23419:SF8">
    <property type="entry name" value="FI09726P"/>
    <property type="match status" value="1"/>
</dbReference>
<evidence type="ECO:0000256" key="1">
    <source>
        <dbReference type="ARBA" id="ARBA00010169"/>
    </source>
</evidence>
<accession>A0A212JKZ5</accession>
<proteinExistence type="inferred from homology"/>
<sequence>MEHGENSKVFLVYMTTPTQEEALTLARELVRMRLAAGVNIVPGAQSVYRWKGEVHEAGECLLVAQVSEAALPDFMAKARALHSYEVPCVVAMPIADGHQPFLRWITENSLPTTA</sequence>
<dbReference type="Gene3D" id="3.30.70.120">
    <property type="match status" value="1"/>
</dbReference>
<reference evidence="2" key="1">
    <citation type="submission" date="2016-04" db="EMBL/GenBank/DDBJ databases">
        <authorList>
            <person name="Evans L.H."/>
            <person name="Alamgir A."/>
            <person name="Owens N."/>
            <person name="Weber N.D."/>
            <person name="Virtaneva K."/>
            <person name="Barbian K."/>
            <person name="Babar A."/>
            <person name="Rosenke K."/>
        </authorList>
    </citation>
    <scope>NUCLEOTIDE SEQUENCE</scope>
    <source>
        <strain evidence="2">92-2</strain>
    </source>
</reference>
<name>A0A212JKZ5_9BACT</name>
<dbReference type="InterPro" id="IPR011322">
    <property type="entry name" value="N-reg_PII-like_a/b"/>
</dbReference>
<dbReference type="AlphaFoldDB" id="A0A212JKZ5"/>
<gene>
    <name evidence="2" type="primary">cutA</name>
    <name evidence="2" type="ORF">KM92DES2_11315</name>
</gene>
<dbReference type="InterPro" id="IPR004323">
    <property type="entry name" value="Ion_tolerance_CutA"/>
</dbReference>